<proteinExistence type="predicted"/>
<dbReference type="GO" id="GO:0006796">
    <property type="term" value="P:phosphate-containing compound metabolic process"/>
    <property type="evidence" value="ECO:0007669"/>
    <property type="project" value="UniProtKB-ARBA"/>
</dbReference>
<name>A0A5N6KVK3_9ROSI</name>
<keyword evidence="3" id="KW-1185">Reference proteome</keyword>
<organism evidence="2 3">
    <name type="scientific">Carpinus fangiana</name>
    <dbReference type="NCBI Taxonomy" id="176857"/>
    <lineage>
        <taxon>Eukaryota</taxon>
        <taxon>Viridiplantae</taxon>
        <taxon>Streptophyta</taxon>
        <taxon>Embryophyta</taxon>
        <taxon>Tracheophyta</taxon>
        <taxon>Spermatophyta</taxon>
        <taxon>Magnoliopsida</taxon>
        <taxon>eudicotyledons</taxon>
        <taxon>Gunneridae</taxon>
        <taxon>Pentapetalae</taxon>
        <taxon>rosids</taxon>
        <taxon>fabids</taxon>
        <taxon>Fagales</taxon>
        <taxon>Betulaceae</taxon>
        <taxon>Carpinus</taxon>
    </lineage>
</organism>
<dbReference type="Gene3D" id="2.80.10.50">
    <property type="match status" value="1"/>
</dbReference>
<dbReference type="OrthoDB" id="5135119at2759"/>
<dbReference type="AlphaFoldDB" id="A0A5N6KVK3"/>
<dbReference type="GO" id="GO:0042578">
    <property type="term" value="F:phosphoric ester hydrolase activity"/>
    <property type="evidence" value="ECO:0007669"/>
    <property type="project" value="UniProtKB-ARBA"/>
</dbReference>
<protein>
    <recommendedName>
        <fullName evidence="4">Phospholipase C</fullName>
    </recommendedName>
</protein>
<dbReference type="PANTHER" id="PTHR31956">
    <property type="entry name" value="NON-SPECIFIC PHOSPHOLIPASE C4-RELATED"/>
    <property type="match status" value="1"/>
</dbReference>
<comment type="caution">
    <text evidence="2">The sequence shown here is derived from an EMBL/GenBank/DDBJ whole genome shotgun (WGS) entry which is preliminary data.</text>
</comment>
<sequence>MAGVRGFSDPNVQVNGNLSVFHQDVDSSLSTKTNSLLPWYLPYQGGTWPDATQCMTAGSNGWSANHGSLNGDLNNKWAIKNTPYSWGYFKRADLPVHFGIAEGWTVADMYQESVIASTNPNRVSWVSGSINAPGGPQNTSQGGMYIDNSETPGCEGTNLNCYPLKWETYPEYLEAANVTWQVYQDTNNFDDNALAHFESFQKAASGSNLAKKGTAFVGLDAFYKACASGTLPAVSYIVGPAELSEHPPYQPKDGAWLQQQVVNALVKSPSYNTSALFISYDETGGWGDHVVPFHSPKDTQGEWVQDPYGDYGDVYTGPGFRLPFYIISPWTRGGNVYTENVDHSSQTKFLEKWLAAKGKNVVTQQIPAWRRANMADLTKAFDFSRPDYSIPTIPTAQTPSKDSKGNYNGYSLCESSHTSTKPKVPYGNQTEASALVSEQGFKPVRGYLTEGRYLVFEMGSYGLANAAGKPTAAAAPKHDAKAQRFVLHQSGPLSTKFTVSSAVDGKYLTSTGTYVAGTSGAASFNIVDKGNGAGYSVQSVSDGKYWTIDNNGNLVRGTTATGFKVFSVTYNN</sequence>
<accession>A0A5N6KVK3</accession>
<dbReference type="Gene3D" id="3.40.720.10">
    <property type="entry name" value="Alkaline Phosphatase, subunit A"/>
    <property type="match status" value="1"/>
</dbReference>
<reference evidence="2 3" key="1">
    <citation type="submission" date="2019-06" db="EMBL/GenBank/DDBJ databases">
        <title>A chromosomal-level reference genome of Carpinus fangiana (Coryloideae, Betulaceae).</title>
        <authorList>
            <person name="Yang X."/>
            <person name="Wang Z."/>
            <person name="Zhang L."/>
            <person name="Hao G."/>
            <person name="Liu J."/>
            <person name="Yang Y."/>
        </authorList>
    </citation>
    <scope>NUCLEOTIDE SEQUENCE [LARGE SCALE GENOMIC DNA]</scope>
    <source>
        <strain evidence="2">Cfa_2016G</strain>
        <tissue evidence="2">Leaf</tissue>
    </source>
</reference>
<evidence type="ECO:0008006" key="4">
    <source>
        <dbReference type="Google" id="ProtNLM"/>
    </source>
</evidence>
<dbReference type="PANTHER" id="PTHR31956:SF1">
    <property type="entry name" value="NON-SPECIFIC PHOSPHOLIPASE C1"/>
    <property type="match status" value="1"/>
</dbReference>
<gene>
    <name evidence="2" type="ORF">FH972_023453</name>
</gene>
<dbReference type="InterPro" id="IPR007312">
    <property type="entry name" value="Phosphoesterase"/>
</dbReference>
<dbReference type="InterPro" id="IPR017850">
    <property type="entry name" value="Alkaline_phosphatase_core_sf"/>
</dbReference>
<dbReference type="EMBL" id="VIBQ01000014">
    <property type="protein sequence ID" value="KAB8349426.1"/>
    <property type="molecule type" value="Genomic_DNA"/>
</dbReference>
<dbReference type="Proteomes" id="UP000327013">
    <property type="component" value="Unassembled WGS sequence"/>
</dbReference>
<evidence type="ECO:0000313" key="3">
    <source>
        <dbReference type="Proteomes" id="UP000327013"/>
    </source>
</evidence>
<evidence type="ECO:0000313" key="2">
    <source>
        <dbReference type="EMBL" id="KAB8349426.1"/>
    </source>
</evidence>
<keyword evidence="1" id="KW-0378">Hydrolase</keyword>
<dbReference type="Pfam" id="PF04185">
    <property type="entry name" value="Phosphoesterase"/>
    <property type="match status" value="1"/>
</dbReference>
<evidence type="ECO:0000256" key="1">
    <source>
        <dbReference type="ARBA" id="ARBA00022801"/>
    </source>
</evidence>
<dbReference type="CDD" id="cd16014">
    <property type="entry name" value="PLC"/>
    <property type="match status" value="1"/>
</dbReference>